<protein>
    <submittedName>
        <fullName evidence="1">Uncharacterized protein</fullName>
    </submittedName>
</protein>
<evidence type="ECO:0000313" key="2">
    <source>
        <dbReference type="Proteomes" id="UP000681720"/>
    </source>
</evidence>
<accession>A0A8S2QZP4</accession>
<gene>
    <name evidence="1" type="ORF">GIL414_LOCUS18682</name>
</gene>
<organism evidence="1 2">
    <name type="scientific">Rotaria magnacalcarata</name>
    <dbReference type="NCBI Taxonomy" id="392030"/>
    <lineage>
        <taxon>Eukaryota</taxon>
        <taxon>Metazoa</taxon>
        <taxon>Spiralia</taxon>
        <taxon>Gnathifera</taxon>
        <taxon>Rotifera</taxon>
        <taxon>Eurotatoria</taxon>
        <taxon>Bdelloidea</taxon>
        <taxon>Philodinida</taxon>
        <taxon>Philodinidae</taxon>
        <taxon>Rotaria</taxon>
    </lineage>
</organism>
<name>A0A8S2QZP4_9BILA</name>
<reference evidence="1" key="1">
    <citation type="submission" date="2021-02" db="EMBL/GenBank/DDBJ databases">
        <authorList>
            <person name="Nowell W R."/>
        </authorList>
    </citation>
    <scope>NUCLEOTIDE SEQUENCE</scope>
</reference>
<sequence>MSKLLNTRSVRSKYPSILLLIDYGLSEKTMEGICHGLDQLFSIITTYVGLQHIPMFGLIVNGQNQSETFIPLSLTCNIHMELQLALYKLQLLAQKWSTKSNGLNSLTLSWQSALQLAGIQINSIVQNSNENRSSSNLIKHDFQIVILTNRLSDLILSDIHQYIQNEQFNKRNIELVCVNDGNNVESFKQKISSLDLITIKYILE</sequence>
<dbReference type="Proteomes" id="UP000681720">
    <property type="component" value="Unassembled WGS sequence"/>
</dbReference>
<feature type="non-terminal residue" evidence="1">
    <location>
        <position position="1"/>
    </location>
</feature>
<dbReference type="EMBL" id="CAJOBJ010009286">
    <property type="protein sequence ID" value="CAF4134263.1"/>
    <property type="molecule type" value="Genomic_DNA"/>
</dbReference>
<proteinExistence type="predicted"/>
<dbReference type="AlphaFoldDB" id="A0A8S2QZP4"/>
<evidence type="ECO:0000313" key="1">
    <source>
        <dbReference type="EMBL" id="CAF4134263.1"/>
    </source>
</evidence>
<comment type="caution">
    <text evidence="1">The sequence shown here is derived from an EMBL/GenBank/DDBJ whole genome shotgun (WGS) entry which is preliminary data.</text>
</comment>